<dbReference type="Proteomes" id="UP001177023">
    <property type="component" value="Unassembled WGS sequence"/>
</dbReference>
<proteinExistence type="predicted"/>
<organism evidence="1 2">
    <name type="scientific">Mesorhabditis spiculigera</name>
    <dbReference type="NCBI Taxonomy" id="96644"/>
    <lineage>
        <taxon>Eukaryota</taxon>
        <taxon>Metazoa</taxon>
        <taxon>Ecdysozoa</taxon>
        <taxon>Nematoda</taxon>
        <taxon>Chromadorea</taxon>
        <taxon>Rhabditida</taxon>
        <taxon>Rhabditina</taxon>
        <taxon>Rhabditomorpha</taxon>
        <taxon>Rhabditoidea</taxon>
        <taxon>Rhabditidae</taxon>
        <taxon>Mesorhabditinae</taxon>
        <taxon>Mesorhabditis</taxon>
    </lineage>
</organism>
<evidence type="ECO:0000313" key="1">
    <source>
        <dbReference type="EMBL" id="CAJ0573583.1"/>
    </source>
</evidence>
<protein>
    <submittedName>
        <fullName evidence="1">Uncharacterized protein</fullName>
    </submittedName>
</protein>
<accession>A0AA36G2K4</accession>
<sequence length="252" mass="28541">MTDLWFTHGKSVAGSRVQAIDEKSPGHETYELMKQKFASFANPESKLRFRTLTPEEPEFYGITYELRIVNSVANVISATFYPSLATEDGLPSCQLQHPYKMQFEEDTERGGKLVLYSSPDNSEQLKEWLKKEVFEAMVEWLYPRPPSAPPKSTKGLITGEAFARTDLPPKPFKKYISAIFSPVEAASFASQHNQMVHPTSGQCRARELELEKKKMLPVGKICAHLEPRSPGHARIVIKMLKEDQIAEFCDCL</sequence>
<reference evidence="1" key="1">
    <citation type="submission" date="2023-06" db="EMBL/GenBank/DDBJ databases">
        <authorList>
            <person name="Delattre M."/>
        </authorList>
    </citation>
    <scope>NUCLEOTIDE SEQUENCE</scope>
    <source>
        <strain evidence="1">AF72</strain>
    </source>
</reference>
<comment type="caution">
    <text evidence="1">The sequence shown here is derived from an EMBL/GenBank/DDBJ whole genome shotgun (WGS) entry which is preliminary data.</text>
</comment>
<gene>
    <name evidence="1" type="ORF">MSPICULIGERA_LOCUS11938</name>
</gene>
<name>A0AA36G2K4_9BILA</name>
<feature type="non-terminal residue" evidence="1">
    <location>
        <position position="1"/>
    </location>
</feature>
<evidence type="ECO:0000313" key="2">
    <source>
        <dbReference type="Proteomes" id="UP001177023"/>
    </source>
</evidence>
<keyword evidence="2" id="KW-1185">Reference proteome</keyword>
<dbReference type="AlphaFoldDB" id="A0AA36G2K4"/>
<dbReference type="EMBL" id="CATQJA010002621">
    <property type="protein sequence ID" value="CAJ0573583.1"/>
    <property type="molecule type" value="Genomic_DNA"/>
</dbReference>